<gene>
    <name evidence="2" type="ORF">H4F99_10270</name>
</gene>
<name>A0A7W3YF58_9GAMM</name>
<comment type="caution">
    <text evidence="2">The sequence shown here is derived from an EMBL/GenBank/DDBJ whole genome shotgun (WGS) entry which is preliminary data.</text>
</comment>
<dbReference type="Gene3D" id="2.60.120.650">
    <property type="entry name" value="Cupin"/>
    <property type="match status" value="1"/>
</dbReference>
<organism evidence="2 3">
    <name type="scientific">Marilutibacter penaei</name>
    <dbReference type="NCBI Taxonomy" id="2759900"/>
    <lineage>
        <taxon>Bacteria</taxon>
        <taxon>Pseudomonadati</taxon>
        <taxon>Pseudomonadota</taxon>
        <taxon>Gammaproteobacteria</taxon>
        <taxon>Lysobacterales</taxon>
        <taxon>Lysobacteraceae</taxon>
        <taxon>Marilutibacter</taxon>
    </lineage>
</organism>
<evidence type="ECO:0000313" key="2">
    <source>
        <dbReference type="EMBL" id="MBB1088876.1"/>
    </source>
</evidence>
<dbReference type="PANTHER" id="PTHR12461:SF105">
    <property type="entry name" value="HYPOXIA-INDUCIBLE FACTOR 1-ALPHA INHIBITOR"/>
    <property type="match status" value="1"/>
</dbReference>
<dbReference type="SUPFAM" id="SSF51197">
    <property type="entry name" value="Clavaminate synthase-like"/>
    <property type="match status" value="1"/>
</dbReference>
<evidence type="ECO:0000259" key="1">
    <source>
        <dbReference type="PROSITE" id="PS51184"/>
    </source>
</evidence>
<dbReference type="PANTHER" id="PTHR12461">
    <property type="entry name" value="HYPOXIA-INDUCIBLE FACTOR 1 ALPHA INHIBITOR-RELATED"/>
    <property type="match status" value="1"/>
</dbReference>
<dbReference type="Pfam" id="PF13621">
    <property type="entry name" value="Cupin_8"/>
    <property type="match status" value="1"/>
</dbReference>
<dbReference type="RefSeq" id="WP_182669642.1">
    <property type="nucleotide sequence ID" value="NZ_JACHTE010000006.1"/>
</dbReference>
<dbReference type="PROSITE" id="PS51184">
    <property type="entry name" value="JMJC"/>
    <property type="match status" value="1"/>
</dbReference>
<dbReference type="AlphaFoldDB" id="A0A7W3YF58"/>
<keyword evidence="3" id="KW-1185">Reference proteome</keyword>
<feature type="domain" description="JmjC" evidence="1">
    <location>
        <begin position="83"/>
        <end position="251"/>
    </location>
</feature>
<dbReference type="EMBL" id="JACHTE010000006">
    <property type="protein sequence ID" value="MBB1088876.1"/>
    <property type="molecule type" value="Genomic_DNA"/>
</dbReference>
<dbReference type="Proteomes" id="UP000552587">
    <property type="component" value="Unassembled WGS sequence"/>
</dbReference>
<evidence type="ECO:0000313" key="3">
    <source>
        <dbReference type="Proteomes" id="UP000552587"/>
    </source>
</evidence>
<dbReference type="InterPro" id="IPR003347">
    <property type="entry name" value="JmjC_dom"/>
</dbReference>
<accession>A0A7W3YF58</accession>
<sequence>MRALSGIDETQARTCLDRKAFLFGHTLEAHPAMSLANLAEVIPALPANQVFHSNGRLQNGDDFDNAHNLHRPEESLAQALEQLRTTDAYIMVRQPEVHASFKPLYDALCADVARMATAAGLPPVVDDAMLYLFLASPGSVTPFHIDRYSTCLMQVRGHKEVVVYPPWDPRVVADRDTEQFFARTGDRPPWRPEAEPLGERFAFSPGQALHIPFAAGHHVRNGDDDVSISVSIIFKTAESRRLMRALLFNQRARRWLSRVGMEPRRVAMGAPGVATKAGLWNAARGIASVLGARGVA</sequence>
<reference evidence="2 3" key="1">
    <citation type="submission" date="2020-07" db="EMBL/GenBank/DDBJ databases">
        <authorList>
            <person name="Xu S."/>
            <person name="Li A."/>
        </authorList>
    </citation>
    <scope>NUCLEOTIDE SEQUENCE [LARGE SCALE GENOMIC DNA]</scope>
    <source>
        <strain evidence="2 3">SG-8</strain>
    </source>
</reference>
<dbReference type="InterPro" id="IPR041667">
    <property type="entry name" value="Cupin_8"/>
</dbReference>
<proteinExistence type="predicted"/>
<protein>
    <submittedName>
        <fullName evidence="2">Cupin-like domain-containing protein</fullName>
    </submittedName>
</protein>